<dbReference type="Gene3D" id="3.40.50.2300">
    <property type="match status" value="1"/>
</dbReference>
<evidence type="ECO:0000256" key="5">
    <source>
        <dbReference type="SAM" id="MobiDB-lite"/>
    </source>
</evidence>
<keyword evidence="2 6" id="KW-0812">Transmembrane</keyword>
<dbReference type="GO" id="GO:0016020">
    <property type="term" value="C:membrane"/>
    <property type="evidence" value="ECO:0007669"/>
    <property type="project" value="UniProtKB-SubCell"/>
</dbReference>
<evidence type="ECO:0000256" key="6">
    <source>
        <dbReference type="SAM" id="Phobius"/>
    </source>
</evidence>
<feature type="chain" id="PRO_5042597727" evidence="7">
    <location>
        <begin position="20"/>
        <end position="476"/>
    </location>
</feature>
<dbReference type="Pfam" id="PF01094">
    <property type="entry name" value="ANF_receptor"/>
    <property type="match status" value="1"/>
</dbReference>
<dbReference type="InterPro" id="IPR001828">
    <property type="entry name" value="ANF_lig-bd_rcpt"/>
</dbReference>
<keyword evidence="4 6" id="KW-0472">Membrane</keyword>
<dbReference type="GeneID" id="108863923"/>
<organism evidence="9 10">
    <name type="scientific">Galendromus occidentalis</name>
    <name type="common">western predatory mite</name>
    <dbReference type="NCBI Taxonomy" id="34638"/>
    <lineage>
        <taxon>Eukaryota</taxon>
        <taxon>Metazoa</taxon>
        <taxon>Ecdysozoa</taxon>
        <taxon>Arthropoda</taxon>
        <taxon>Chelicerata</taxon>
        <taxon>Arachnida</taxon>
        <taxon>Acari</taxon>
        <taxon>Parasitiformes</taxon>
        <taxon>Mesostigmata</taxon>
        <taxon>Gamasina</taxon>
        <taxon>Phytoseioidea</taxon>
        <taxon>Phytoseiidae</taxon>
        <taxon>Typhlodrominae</taxon>
        <taxon>Galendromus</taxon>
    </lineage>
</organism>
<dbReference type="Proteomes" id="UP000694867">
    <property type="component" value="Unplaced"/>
</dbReference>
<feature type="domain" description="Receptor ligand binding region" evidence="8">
    <location>
        <begin position="37"/>
        <end position="346"/>
    </location>
</feature>
<evidence type="ECO:0000256" key="4">
    <source>
        <dbReference type="ARBA" id="ARBA00023136"/>
    </source>
</evidence>
<evidence type="ECO:0000256" key="2">
    <source>
        <dbReference type="ARBA" id="ARBA00022692"/>
    </source>
</evidence>
<evidence type="ECO:0000256" key="1">
    <source>
        <dbReference type="ARBA" id="ARBA00004370"/>
    </source>
</evidence>
<name>A0AAJ7SF96_9ACAR</name>
<keyword evidence="9" id="KW-1185">Reference proteome</keyword>
<keyword evidence="3 6" id="KW-1133">Transmembrane helix</keyword>
<dbReference type="PROSITE" id="PS50096">
    <property type="entry name" value="IQ"/>
    <property type="match status" value="1"/>
</dbReference>
<accession>A0AAJ7SF96</accession>
<dbReference type="RefSeq" id="XP_028966702.1">
    <property type="nucleotide sequence ID" value="XM_029110869.1"/>
</dbReference>
<keyword evidence="7" id="KW-0732">Signal</keyword>
<feature type="region of interest" description="Disordered" evidence="5">
    <location>
        <begin position="428"/>
        <end position="455"/>
    </location>
</feature>
<gene>
    <name evidence="10" type="primary">LOC108863923</name>
</gene>
<comment type="subcellular location">
    <subcellularLocation>
        <location evidence="1">Membrane</location>
    </subcellularLocation>
</comment>
<feature type="transmembrane region" description="Helical" evidence="6">
    <location>
        <begin position="393"/>
        <end position="414"/>
    </location>
</feature>
<dbReference type="InterPro" id="IPR028082">
    <property type="entry name" value="Peripla_BP_I"/>
</dbReference>
<evidence type="ECO:0000256" key="3">
    <source>
        <dbReference type="ARBA" id="ARBA00022989"/>
    </source>
</evidence>
<feature type="compositionally biased region" description="Polar residues" evidence="5">
    <location>
        <begin position="442"/>
        <end position="455"/>
    </location>
</feature>
<dbReference type="KEGG" id="goe:108863923"/>
<evidence type="ECO:0000256" key="7">
    <source>
        <dbReference type="SAM" id="SignalP"/>
    </source>
</evidence>
<reference evidence="10" key="1">
    <citation type="submission" date="2025-08" db="UniProtKB">
        <authorList>
            <consortium name="RefSeq"/>
        </authorList>
    </citation>
    <scope>IDENTIFICATION</scope>
</reference>
<evidence type="ECO:0000313" key="10">
    <source>
        <dbReference type="RefSeq" id="XP_028966702.1"/>
    </source>
</evidence>
<evidence type="ECO:0000259" key="8">
    <source>
        <dbReference type="Pfam" id="PF01094"/>
    </source>
</evidence>
<protein>
    <submittedName>
        <fullName evidence="10">Uncharacterized protein LOC108863923</fullName>
    </submittedName>
</protein>
<proteinExistence type="predicted"/>
<dbReference type="SUPFAM" id="SSF53822">
    <property type="entry name" value="Periplasmic binding protein-like I"/>
    <property type="match status" value="1"/>
</dbReference>
<evidence type="ECO:0000313" key="9">
    <source>
        <dbReference type="Proteomes" id="UP000694867"/>
    </source>
</evidence>
<sequence>MRWLKVVLVVCSLTSSSNARRPIVITVVASELQEQYATAAQMALARFQLNASDVQINIVDSKCDYTKAVAPLILRRDTIDVLVVEPKCREVACKVADFASEWQVPVVSPIPLKRTERKRSLILLSIEYKTYGLLLQKLFDHFRWNRAAFLTSPLDPECPSAVTEVYNLLMRSNNSISHYIYEERLKPPDYKEILLKTAYYAKIVITCLTEPELRRLLKASEDLGYSDTGRMYFINIQLPGKHFSEHLPHSQNLLNIRIKPMPRGQIIREQIKKRVEFLSEANYTKLIQVYDAVFLYASVLVEHRDDPNTPRDMLERLLKKSSFNSGTTEEVPLSHGRPQLELQVVAYEATVPKVVFVLGGDTGDRLVQVRQVNWIEGHAPDDQPWGDPDLPQMAIVFAALGAFIIVLVVAFLLIHRWIKANSIVTGLPDEDNVEDAPKDVSQENQNRTYRSTSPSHVRYTLLNPRDLAIPDERSAR</sequence>
<dbReference type="AlphaFoldDB" id="A0AAJ7SF96"/>
<feature type="signal peptide" evidence="7">
    <location>
        <begin position="1"/>
        <end position="19"/>
    </location>
</feature>